<gene>
    <name evidence="6" type="ORF">BJY18_002612</name>
</gene>
<keyword evidence="1" id="KW-0805">Transcription regulation</keyword>
<protein>
    <submittedName>
        <fullName evidence="6">AcrR family transcriptional regulator</fullName>
    </submittedName>
</protein>
<dbReference type="GO" id="GO:0000976">
    <property type="term" value="F:transcription cis-regulatory region binding"/>
    <property type="evidence" value="ECO:0007669"/>
    <property type="project" value="TreeGrafter"/>
</dbReference>
<accession>A0A840IUW5</accession>
<dbReference type="Gene3D" id="1.10.10.60">
    <property type="entry name" value="Homeodomain-like"/>
    <property type="match status" value="1"/>
</dbReference>
<evidence type="ECO:0000256" key="4">
    <source>
        <dbReference type="PROSITE-ProRule" id="PRU00335"/>
    </source>
</evidence>
<comment type="caution">
    <text evidence="6">The sequence shown here is derived from an EMBL/GenBank/DDBJ whole genome shotgun (WGS) entry which is preliminary data.</text>
</comment>
<dbReference type="PROSITE" id="PS50977">
    <property type="entry name" value="HTH_TETR_2"/>
    <property type="match status" value="1"/>
</dbReference>
<dbReference type="Pfam" id="PF00440">
    <property type="entry name" value="TetR_N"/>
    <property type="match status" value="1"/>
</dbReference>
<dbReference type="InterPro" id="IPR023772">
    <property type="entry name" value="DNA-bd_HTH_TetR-type_CS"/>
</dbReference>
<dbReference type="EMBL" id="JACHMG010000001">
    <property type="protein sequence ID" value="MBB4685127.1"/>
    <property type="molecule type" value="Genomic_DNA"/>
</dbReference>
<dbReference type="InterPro" id="IPR009057">
    <property type="entry name" value="Homeodomain-like_sf"/>
</dbReference>
<reference evidence="6 7" key="1">
    <citation type="submission" date="2020-08" db="EMBL/GenBank/DDBJ databases">
        <title>Sequencing the genomes of 1000 actinobacteria strains.</title>
        <authorList>
            <person name="Klenk H.-P."/>
        </authorList>
    </citation>
    <scope>NUCLEOTIDE SEQUENCE [LARGE SCALE GENOMIC DNA]</scope>
    <source>
        <strain evidence="6 7">DSM 45859</strain>
    </source>
</reference>
<organism evidence="6 7">
    <name type="scientific">Amycolatopsis jiangsuensis</name>
    <dbReference type="NCBI Taxonomy" id="1181879"/>
    <lineage>
        <taxon>Bacteria</taxon>
        <taxon>Bacillati</taxon>
        <taxon>Actinomycetota</taxon>
        <taxon>Actinomycetes</taxon>
        <taxon>Pseudonocardiales</taxon>
        <taxon>Pseudonocardiaceae</taxon>
        <taxon>Amycolatopsis</taxon>
    </lineage>
</organism>
<evidence type="ECO:0000256" key="1">
    <source>
        <dbReference type="ARBA" id="ARBA00023015"/>
    </source>
</evidence>
<feature type="domain" description="HTH tetR-type" evidence="5">
    <location>
        <begin position="21"/>
        <end position="81"/>
    </location>
</feature>
<dbReference type="GO" id="GO:0003700">
    <property type="term" value="F:DNA-binding transcription factor activity"/>
    <property type="evidence" value="ECO:0007669"/>
    <property type="project" value="TreeGrafter"/>
</dbReference>
<dbReference type="InterPro" id="IPR011075">
    <property type="entry name" value="TetR_C"/>
</dbReference>
<evidence type="ECO:0000256" key="2">
    <source>
        <dbReference type="ARBA" id="ARBA00023125"/>
    </source>
</evidence>
<name>A0A840IUW5_9PSEU</name>
<dbReference type="Gene3D" id="1.10.357.10">
    <property type="entry name" value="Tetracycline Repressor, domain 2"/>
    <property type="match status" value="1"/>
</dbReference>
<keyword evidence="7" id="KW-1185">Reference proteome</keyword>
<dbReference type="Pfam" id="PF16859">
    <property type="entry name" value="TetR_C_11"/>
    <property type="match status" value="1"/>
</dbReference>
<feature type="DNA-binding region" description="H-T-H motif" evidence="4">
    <location>
        <begin position="44"/>
        <end position="63"/>
    </location>
</feature>
<keyword evidence="2 4" id="KW-0238">DNA-binding</keyword>
<dbReference type="PROSITE" id="PS01081">
    <property type="entry name" value="HTH_TETR_1"/>
    <property type="match status" value="1"/>
</dbReference>
<sequence>MVRTPQRRPGREPAGAAVLRESVTEAIAAAMFGELADVGYARMSMEAVARRAGVGKAAVYRRWPSKEAMLIDLVGGVVRRNLPEAADTGTFAGDVRALLEVTLEQARHSSVIRIVLDLIAETARTPSLASALSEAVGGPRRAAVAALVTRAVARNELPADVDLELAVDLLLAPLVFRLGFTGGPIDEGYLTRLTGSVCAAIAVARPVSSDSPAS</sequence>
<evidence type="ECO:0000313" key="6">
    <source>
        <dbReference type="EMBL" id="MBB4685127.1"/>
    </source>
</evidence>
<dbReference type="SUPFAM" id="SSF48498">
    <property type="entry name" value="Tetracyclin repressor-like, C-terminal domain"/>
    <property type="match status" value="1"/>
</dbReference>
<evidence type="ECO:0000313" key="7">
    <source>
        <dbReference type="Proteomes" id="UP000581769"/>
    </source>
</evidence>
<dbReference type="SUPFAM" id="SSF46689">
    <property type="entry name" value="Homeodomain-like"/>
    <property type="match status" value="1"/>
</dbReference>
<dbReference type="Proteomes" id="UP000581769">
    <property type="component" value="Unassembled WGS sequence"/>
</dbReference>
<evidence type="ECO:0000256" key="3">
    <source>
        <dbReference type="ARBA" id="ARBA00023163"/>
    </source>
</evidence>
<proteinExistence type="predicted"/>
<dbReference type="InterPro" id="IPR001647">
    <property type="entry name" value="HTH_TetR"/>
</dbReference>
<evidence type="ECO:0000259" key="5">
    <source>
        <dbReference type="PROSITE" id="PS50977"/>
    </source>
</evidence>
<dbReference type="InterPro" id="IPR050109">
    <property type="entry name" value="HTH-type_TetR-like_transc_reg"/>
</dbReference>
<dbReference type="PANTHER" id="PTHR30055">
    <property type="entry name" value="HTH-TYPE TRANSCRIPTIONAL REGULATOR RUTR"/>
    <property type="match status" value="1"/>
</dbReference>
<dbReference type="PANTHER" id="PTHR30055:SF148">
    <property type="entry name" value="TETR-FAMILY TRANSCRIPTIONAL REGULATOR"/>
    <property type="match status" value="1"/>
</dbReference>
<dbReference type="AlphaFoldDB" id="A0A840IUW5"/>
<dbReference type="RefSeq" id="WP_184780195.1">
    <property type="nucleotide sequence ID" value="NZ_JACHMG010000001.1"/>
</dbReference>
<dbReference type="InterPro" id="IPR036271">
    <property type="entry name" value="Tet_transcr_reg_TetR-rel_C_sf"/>
</dbReference>
<keyword evidence="3" id="KW-0804">Transcription</keyword>